<comment type="caution">
    <text evidence="7">The sequence shown here is derived from an EMBL/GenBank/DDBJ whole genome shotgun (WGS) entry which is preliminary data.</text>
</comment>
<evidence type="ECO:0000256" key="1">
    <source>
        <dbReference type="ARBA" id="ARBA00004651"/>
    </source>
</evidence>
<dbReference type="Proteomes" id="UP000075374">
    <property type="component" value="Unassembled WGS sequence"/>
</dbReference>
<reference evidence="7 8" key="1">
    <citation type="submission" date="2016-02" db="EMBL/GenBank/DDBJ databases">
        <title>Genome sequence of Clostridium colicanis DSM 13634.</title>
        <authorList>
            <person name="Poehlein A."/>
            <person name="Daniel R."/>
        </authorList>
    </citation>
    <scope>NUCLEOTIDE SEQUENCE [LARGE SCALE GENOMIC DNA]</scope>
    <source>
        <strain evidence="7 8">DSM 13634</strain>
    </source>
</reference>
<evidence type="ECO:0000256" key="2">
    <source>
        <dbReference type="ARBA" id="ARBA00022475"/>
    </source>
</evidence>
<feature type="transmembrane region" description="Helical" evidence="6">
    <location>
        <begin position="74"/>
        <end position="93"/>
    </location>
</feature>
<evidence type="ECO:0000256" key="3">
    <source>
        <dbReference type="ARBA" id="ARBA00022692"/>
    </source>
</evidence>
<keyword evidence="3 6" id="KW-0812">Transmembrane</keyword>
<accession>A0A151AP16</accession>
<feature type="transmembrane region" description="Helical" evidence="6">
    <location>
        <begin position="36"/>
        <end position="53"/>
    </location>
</feature>
<dbReference type="GO" id="GO:0005886">
    <property type="term" value="C:plasma membrane"/>
    <property type="evidence" value="ECO:0007669"/>
    <property type="project" value="UniProtKB-SubCell"/>
</dbReference>
<dbReference type="Pfam" id="PF03899">
    <property type="entry name" value="ATP-synt_I"/>
    <property type="match status" value="1"/>
</dbReference>
<evidence type="ECO:0000313" key="7">
    <source>
        <dbReference type="EMBL" id="KYH29384.1"/>
    </source>
</evidence>
<dbReference type="RefSeq" id="WP_061858000.1">
    <property type="nucleotide sequence ID" value="NZ_LTBB01000004.1"/>
</dbReference>
<evidence type="ECO:0000256" key="4">
    <source>
        <dbReference type="ARBA" id="ARBA00022989"/>
    </source>
</evidence>
<evidence type="ECO:0000256" key="5">
    <source>
        <dbReference type="ARBA" id="ARBA00023136"/>
    </source>
</evidence>
<dbReference type="STRING" id="1121305.CLCOL_11320"/>
<name>A0A151AP16_9CLOT</name>
<dbReference type="AlphaFoldDB" id="A0A151AP16"/>
<gene>
    <name evidence="7" type="ORF">CLCOL_11320</name>
</gene>
<evidence type="ECO:0000256" key="6">
    <source>
        <dbReference type="SAM" id="Phobius"/>
    </source>
</evidence>
<sequence>MKKNKEVQQLLRSIIRLDLIVGLVLGIVVYFVKSDYVFVCLLGFFLATINFFINSYITEYAIIVNRNNGKVLMVLGYFFRMFLVGIIGAVLFTHNKFNVIAYMLGYTFRFSSLILYGLSLKNKN</sequence>
<feature type="transmembrane region" description="Helical" evidence="6">
    <location>
        <begin position="99"/>
        <end position="118"/>
    </location>
</feature>
<dbReference type="EMBL" id="LTBB01000004">
    <property type="protein sequence ID" value="KYH29384.1"/>
    <property type="molecule type" value="Genomic_DNA"/>
</dbReference>
<keyword evidence="4 6" id="KW-1133">Transmembrane helix</keyword>
<comment type="subcellular location">
    <subcellularLocation>
        <location evidence="1">Cell membrane</location>
        <topology evidence="1">Multi-pass membrane protein</topology>
    </subcellularLocation>
</comment>
<organism evidence="7 8">
    <name type="scientific">Clostridium colicanis DSM 13634</name>
    <dbReference type="NCBI Taxonomy" id="1121305"/>
    <lineage>
        <taxon>Bacteria</taxon>
        <taxon>Bacillati</taxon>
        <taxon>Bacillota</taxon>
        <taxon>Clostridia</taxon>
        <taxon>Eubacteriales</taxon>
        <taxon>Clostridiaceae</taxon>
        <taxon>Clostridium</taxon>
    </lineage>
</organism>
<keyword evidence="2" id="KW-1003">Cell membrane</keyword>
<dbReference type="InterPro" id="IPR005598">
    <property type="entry name" value="ATP_synth_I"/>
</dbReference>
<evidence type="ECO:0000313" key="8">
    <source>
        <dbReference type="Proteomes" id="UP000075374"/>
    </source>
</evidence>
<feature type="transmembrane region" description="Helical" evidence="6">
    <location>
        <begin position="12"/>
        <end position="30"/>
    </location>
</feature>
<proteinExistence type="predicted"/>
<keyword evidence="5 6" id="KW-0472">Membrane</keyword>
<keyword evidence="8" id="KW-1185">Reference proteome</keyword>
<dbReference type="PATRIC" id="fig|1121305.3.peg.1131"/>
<protein>
    <submittedName>
        <fullName evidence="7">ATP synthase I chain</fullName>
    </submittedName>
</protein>